<accession>A0ABD3NSD2</accession>
<proteinExistence type="predicted"/>
<dbReference type="Proteomes" id="UP001530315">
    <property type="component" value="Unassembled WGS sequence"/>
</dbReference>
<sequence length="253" mass="27146">MSGGGGSTLSNVSSCGTSELLLFVLAVFFGTFTSICSKTMMSMYGTNGAPSSSSSPGDYDGDYDGHGHGHEVAYEPFRKPLFQTFGMFVGMLFGLAMHAAVVATELPFPGYDHRGSRRRRRRSENGGEEEASTKTTALTTIRSTTTTTTKNGERTRATEATSLIVANGVGGREDASFYDESETTALSGGMPTSVYFLLAIPAVFDLGATALCMMGLQYLDVSIYQMLRGSGIIFVALMKQHVLKEHLVRDTNE</sequence>
<keyword evidence="4" id="KW-1185">Reference proteome</keyword>
<feature type="transmembrane region" description="Helical" evidence="2">
    <location>
        <begin position="85"/>
        <end position="104"/>
    </location>
</feature>
<evidence type="ECO:0000256" key="2">
    <source>
        <dbReference type="SAM" id="Phobius"/>
    </source>
</evidence>
<reference evidence="3 4" key="1">
    <citation type="submission" date="2024-10" db="EMBL/GenBank/DDBJ databases">
        <title>Updated reference genomes for cyclostephanoid diatoms.</title>
        <authorList>
            <person name="Roberts W.R."/>
            <person name="Alverson A.J."/>
        </authorList>
    </citation>
    <scope>NUCLEOTIDE SEQUENCE [LARGE SCALE GENOMIC DNA]</scope>
    <source>
        <strain evidence="3 4">AJA276-08</strain>
    </source>
</reference>
<evidence type="ECO:0000256" key="1">
    <source>
        <dbReference type="SAM" id="MobiDB-lite"/>
    </source>
</evidence>
<feature type="region of interest" description="Disordered" evidence="1">
    <location>
        <begin position="111"/>
        <end position="136"/>
    </location>
</feature>
<organism evidence="3 4">
    <name type="scientific">Stephanodiscus triporus</name>
    <dbReference type="NCBI Taxonomy" id="2934178"/>
    <lineage>
        <taxon>Eukaryota</taxon>
        <taxon>Sar</taxon>
        <taxon>Stramenopiles</taxon>
        <taxon>Ochrophyta</taxon>
        <taxon>Bacillariophyta</taxon>
        <taxon>Coscinodiscophyceae</taxon>
        <taxon>Thalassiosirophycidae</taxon>
        <taxon>Stephanodiscales</taxon>
        <taxon>Stephanodiscaceae</taxon>
        <taxon>Stephanodiscus</taxon>
    </lineage>
</organism>
<name>A0ABD3NSD2_9STRA</name>
<dbReference type="EMBL" id="JALLAZ020001281">
    <property type="protein sequence ID" value="KAL3777531.1"/>
    <property type="molecule type" value="Genomic_DNA"/>
</dbReference>
<feature type="transmembrane region" description="Helical" evidence="2">
    <location>
        <begin position="20"/>
        <end position="37"/>
    </location>
</feature>
<evidence type="ECO:0008006" key="5">
    <source>
        <dbReference type="Google" id="ProtNLM"/>
    </source>
</evidence>
<dbReference type="PANTHER" id="PTHR13146:SF3">
    <property type="entry name" value="EAMA DOMAIN-CONTAINING PROTEIN"/>
    <property type="match status" value="1"/>
</dbReference>
<feature type="transmembrane region" description="Helical" evidence="2">
    <location>
        <begin position="194"/>
        <end position="219"/>
    </location>
</feature>
<comment type="caution">
    <text evidence="3">The sequence shown here is derived from an EMBL/GenBank/DDBJ whole genome shotgun (WGS) entry which is preliminary data.</text>
</comment>
<protein>
    <recommendedName>
        <fullName evidence="5">Solute carrier family 40 protein</fullName>
    </recommendedName>
</protein>
<keyword evidence="2" id="KW-0812">Transmembrane</keyword>
<dbReference type="PANTHER" id="PTHR13146">
    <property type="match status" value="1"/>
</dbReference>
<gene>
    <name evidence="3" type="ORF">ACHAW5_006975</name>
</gene>
<keyword evidence="2" id="KW-1133">Transmembrane helix</keyword>
<evidence type="ECO:0000313" key="4">
    <source>
        <dbReference type="Proteomes" id="UP001530315"/>
    </source>
</evidence>
<evidence type="ECO:0000313" key="3">
    <source>
        <dbReference type="EMBL" id="KAL3777531.1"/>
    </source>
</evidence>
<dbReference type="AlphaFoldDB" id="A0ABD3NSD2"/>
<keyword evidence="2" id="KW-0472">Membrane</keyword>